<dbReference type="InterPro" id="IPR040449">
    <property type="entry name" value="Peptidase_S66_N"/>
</dbReference>
<dbReference type="PANTHER" id="PTHR30237:SF2">
    <property type="entry name" value="MUREIN TETRAPEPTIDE CARBOXYPEPTIDASE"/>
    <property type="match status" value="1"/>
</dbReference>
<dbReference type="InterPro" id="IPR027478">
    <property type="entry name" value="LdcA_N"/>
</dbReference>
<proteinExistence type="inferred from homology"/>
<evidence type="ECO:0000313" key="9">
    <source>
        <dbReference type="EMBL" id="QEL12813.1"/>
    </source>
</evidence>
<dbReference type="Gene3D" id="3.40.50.10740">
    <property type="entry name" value="Class I glutamine amidotransferase-like"/>
    <property type="match status" value="1"/>
</dbReference>
<gene>
    <name evidence="9" type="ORF">FY550_09695</name>
</gene>
<dbReference type="GO" id="GO:0008236">
    <property type="term" value="F:serine-type peptidase activity"/>
    <property type="evidence" value="ECO:0007669"/>
    <property type="project" value="UniProtKB-KW"/>
</dbReference>
<dbReference type="Gene3D" id="3.50.30.60">
    <property type="entry name" value="LD-carboxypeptidase A C-terminal domain-like"/>
    <property type="match status" value="1"/>
</dbReference>
<keyword evidence="5" id="KW-0720">Serine protease</keyword>
<dbReference type="PANTHER" id="PTHR30237">
    <property type="entry name" value="MURAMOYLTETRAPEPTIDE CARBOXYPEPTIDASE"/>
    <property type="match status" value="1"/>
</dbReference>
<sequence length="307" mass="33169">MTQLFVPALSRLSGSAMTLLSPAGVVAPERAHATMEVLHQAGIHAELMPRALNRHRYLAGTIEDRLEDLHAAWHSPDLRGVWCLRGGYGSAQLLDGIDWSRIGKAPLIGYSDITVLLEAFRRHGRHAIHAPVATEAVLDCGDVGANQRREHSLASLATVIAGEPGAWSLRHVAGPDKLCEGILVGGNLTTLASIAGTPAALTLDQPAILLLEDVGEAEYRLERSFHQLLTSLDTDRLQAVCLGSFERCQLTEGQSSLEAIFREWLEPLGIALYAEAPIGHGADNHAWPYGRSASLSAEVLRWSADHE</sequence>
<dbReference type="CDD" id="cd07025">
    <property type="entry name" value="Peptidase_S66"/>
    <property type="match status" value="1"/>
</dbReference>
<dbReference type="InterPro" id="IPR027461">
    <property type="entry name" value="Carboxypeptidase_A_C_sf"/>
</dbReference>
<dbReference type="GO" id="GO:0006508">
    <property type="term" value="P:proteolysis"/>
    <property type="evidence" value="ECO:0007669"/>
    <property type="project" value="UniProtKB-KW"/>
</dbReference>
<evidence type="ECO:0000256" key="5">
    <source>
        <dbReference type="ARBA" id="ARBA00022825"/>
    </source>
</evidence>
<keyword evidence="3" id="KW-0645">Protease</keyword>
<evidence type="ECO:0000256" key="4">
    <source>
        <dbReference type="ARBA" id="ARBA00022801"/>
    </source>
</evidence>
<dbReference type="GO" id="GO:0004180">
    <property type="term" value="F:carboxypeptidase activity"/>
    <property type="evidence" value="ECO:0007669"/>
    <property type="project" value="UniProtKB-KW"/>
</dbReference>
<evidence type="ECO:0000256" key="6">
    <source>
        <dbReference type="PIRSR" id="PIRSR028757-1"/>
    </source>
</evidence>
<accession>A0A5C1A599</accession>
<dbReference type="EMBL" id="CP043420">
    <property type="protein sequence ID" value="QEL12813.1"/>
    <property type="molecule type" value="Genomic_DNA"/>
</dbReference>
<evidence type="ECO:0000259" key="7">
    <source>
        <dbReference type="Pfam" id="PF02016"/>
    </source>
</evidence>
<keyword evidence="4" id="KW-0378">Hydrolase</keyword>
<protein>
    <submittedName>
        <fullName evidence="9">LD-carboxypeptidase</fullName>
    </submittedName>
</protein>
<dbReference type="OrthoDB" id="9807329at2"/>
<dbReference type="AlphaFoldDB" id="A0A5C1A599"/>
<dbReference type="SUPFAM" id="SSF141986">
    <property type="entry name" value="LD-carboxypeptidase A C-terminal domain-like"/>
    <property type="match status" value="1"/>
</dbReference>
<dbReference type="KEGG" id="kuy:FY550_09695"/>
<keyword evidence="10" id="KW-1185">Reference proteome</keyword>
<name>A0A5C1A599_9GAMM</name>
<evidence type="ECO:0000313" key="10">
    <source>
        <dbReference type="Proteomes" id="UP000322553"/>
    </source>
</evidence>
<evidence type="ECO:0000256" key="2">
    <source>
        <dbReference type="ARBA" id="ARBA00022645"/>
    </source>
</evidence>
<keyword evidence="2 9" id="KW-0121">Carboxypeptidase</keyword>
<dbReference type="Pfam" id="PF17676">
    <property type="entry name" value="Peptidase_S66C"/>
    <property type="match status" value="1"/>
</dbReference>
<dbReference type="Proteomes" id="UP000322553">
    <property type="component" value="Chromosome"/>
</dbReference>
<reference evidence="9 10" key="1">
    <citation type="submission" date="2019-08" db="EMBL/GenBank/DDBJ databases">
        <title>Complete genome sequence of Kushneria sp. YCWA18, a halophilic phosphate-solubilizing bacterium isolated from Daqiao saltern in China.</title>
        <authorList>
            <person name="Du G.-X."/>
            <person name="Qu L.-Y."/>
        </authorList>
    </citation>
    <scope>NUCLEOTIDE SEQUENCE [LARGE SCALE GENOMIC DNA]</scope>
    <source>
        <strain evidence="9 10">YCWA18</strain>
    </source>
</reference>
<feature type="active site" description="Charge relay system" evidence="6">
    <location>
        <position position="212"/>
    </location>
</feature>
<dbReference type="InterPro" id="IPR040921">
    <property type="entry name" value="Peptidase_S66C"/>
</dbReference>
<dbReference type="InterPro" id="IPR003507">
    <property type="entry name" value="S66_fam"/>
</dbReference>
<comment type="similarity">
    <text evidence="1">Belongs to the peptidase S66 family.</text>
</comment>
<organism evidence="9 10">
    <name type="scientific">Kushneria phosphatilytica</name>
    <dbReference type="NCBI Taxonomy" id="657387"/>
    <lineage>
        <taxon>Bacteria</taxon>
        <taxon>Pseudomonadati</taxon>
        <taxon>Pseudomonadota</taxon>
        <taxon>Gammaproteobacteria</taxon>
        <taxon>Oceanospirillales</taxon>
        <taxon>Halomonadaceae</taxon>
        <taxon>Kushneria</taxon>
    </lineage>
</organism>
<dbReference type="PIRSF" id="PIRSF028757">
    <property type="entry name" value="LD-carboxypeptidase"/>
    <property type="match status" value="1"/>
</dbReference>
<feature type="active site" description="Nucleophile" evidence="6">
    <location>
        <position position="111"/>
    </location>
</feature>
<feature type="domain" description="LD-carboxypeptidase N-terminal" evidence="7">
    <location>
        <begin position="19"/>
        <end position="129"/>
    </location>
</feature>
<feature type="domain" description="LD-carboxypeptidase C-terminal" evidence="8">
    <location>
        <begin position="180"/>
        <end position="295"/>
    </location>
</feature>
<feature type="active site" description="Charge relay system" evidence="6">
    <location>
        <position position="280"/>
    </location>
</feature>
<dbReference type="Pfam" id="PF02016">
    <property type="entry name" value="Peptidase_S66"/>
    <property type="match status" value="1"/>
</dbReference>
<dbReference type="InterPro" id="IPR029062">
    <property type="entry name" value="Class_I_gatase-like"/>
</dbReference>
<evidence type="ECO:0000256" key="3">
    <source>
        <dbReference type="ARBA" id="ARBA00022670"/>
    </source>
</evidence>
<evidence type="ECO:0000256" key="1">
    <source>
        <dbReference type="ARBA" id="ARBA00010233"/>
    </source>
</evidence>
<evidence type="ECO:0000259" key="8">
    <source>
        <dbReference type="Pfam" id="PF17676"/>
    </source>
</evidence>
<dbReference type="SUPFAM" id="SSF52317">
    <property type="entry name" value="Class I glutamine amidotransferase-like"/>
    <property type="match status" value="1"/>
</dbReference>